<dbReference type="RefSeq" id="WP_027008909.1">
    <property type="nucleotide sequence ID" value="NZ_CP091521.1"/>
</dbReference>
<dbReference type="Pfam" id="PF14338">
    <property type="entry name" value="Mrr_N"/>
    <property type="match status" value="1"/>
</dbReference>
<dbReference type="InterPro" id="IPR011856">
    <property type="entry name" value="tRNA_endonuc-like_dom_sf"/>
</dbReference>
<dbReference type="InterPro" id="IPR025745">
    <property type="entry name" value="Mrr-like_N_dom"/>
</dbReference>
<dbReference type="InterPro" id="IPR052906">
    <property type="entry name" value="Type_IV_Methyl-Rstrct_Enzyme"/>
</dbReference>
<evidence type="ECO:0000259" key="2">
    <source>
        <dbReference type="Pfam" id="PF14338"/>
    </source>
</evidence>
<dbReference type="Pfam" id="PF04471">
    <property type="entry name" value="Mrr_cat"/>
    <property type="match status" value="1"/>
</dbReference>
<name>A0A8T9MSE4_9NEIS</name>
<dbReference type="SUPFAM" id="SSF52980">
    <property type="entry name" value="Restriction endonuclease-like"/>
    <property type="match status" value="1"/>
</dbReference>
<reference evidence="3" key="2">
    <citation type="submission" date="2024-09" db="EMBL/GenBank/DDBJ databases">
        <authorList>
            <person name="Veyrier F.J."/>
        </authorList>
    </citation>
    <scope>NUCLEOTIDE SEQUENCE</scope>
    <source>
        <strain evidence="3">17694</strain>
    </source>
</reference>
<dbReference type="GO" id="GO:0003677">
    <property type="term" value="F:DNA binding"/>
    <property type="evidence" value="ECO:0007669"/>
    <property type="project" value="InterPro"/>
</dbReference>
<protein>
    <submittedName>
        <fullName evidence="3">Restriction endonuclease</fullName>
        <ecNumber evidence="3">3.1.21.-</ecNumber>
    </submittedName>
</protein>
<dbReference type="Proteomes" id="UP000831534">
    <property type="component" value="Chromosome"/>
</dbReference>
<evidence type="ECO:0000313" key="4">
    <source>
        <dbReference type="Proteomes" id="UP000831534"/>
    </source>
</evidence>
<evidence type="ECO:0000313" key="3">
    <source>
        <dbReference type="EMBL" id="UOP04820.1"/>
    </source>
</evidence>
<dbReference type="EC" id="3.1.21.-" evidence="3"/>
<dbReference type="PANTHER" id="PTHR30015">
    <property type="entry name" value="MRR RESTRICTION SYSTEM PROTEIN"/>
    <property type="match status" value="1"/>
</dbReference>
<dbReference type="REBASE" id="879078">
    <property type="entry name" value="Cku17694MrrP"/>
</dbReference>
<reference evidence="3" key="1">
    <citation type="journal article" date="2022" name="Res Sq">
        <title>Evolution of multicellular longitudinally dividing oral cavity symbionts (Neisseriaceae).</title>
        <authorList>
            <person name="Nyongesa S."/>
            <person name="Weber P."/>
            <person name="Bernet E."/>
            <person name="Pullido F."/>
            <person name="Nieckarz M."/>
            <person name="Delaby M."/>
            <person name="Nieves C."/>
            <person name="Viehboeck T."/>
            <person name="Krause N."/>
            <person name="Rivera-Millot A."/>
            <person name="Nakamura A."/>
            <person name="Vischer N."/>
            <person name="VanNieuwenhze M."/>
            <person name="Brun Y."/>
            <person name="Cava F."/>
            <person name="Bulgheresi S."/>
            <person name="Veyrier F."/>
        </authorList>
    </citation>
    <scope>NUCLEOTIDE SEQUENCE</scope>
    <source>
        <strain evidence="3">17694</strain>
    </source>
</reference>
<feature type="domain" description="Restriction endonuclease type IV Mrr" evidence="1">
    <location>
        <begin position="155"/>
        <end position="269"/>
    </location>
</feature>
<keyword evidence="3" id="KW-0378">Hydrolase</keyword>
<dbReference type="Gene3D" id="3.40.1350.10">
    <property type="match status" value="1"/>
</dbReference>
<gene>
    <name evidence="3" type="ORF">LVJ77_11880</name>
</gene>
<dbReference type="GO" id="GO:0009307">
    <property type="term" value="P:DNA restriction-modification system"/>
    <property type="evidence" value="ECO:0007669"/>
    <property type="project" value="InterPro"/>
</dbReference>
<dbReference type="InterPro" id="IPR011335">
    <property type="entry name" value="Restrct_endonuc-II-like"/>
</dbReference>
<accession>A0A8T9MSE4</accession>
<dbReference type="EMBL" id="CP091521">
    <property type="protein sequence ID" value="UOP04820.1"/>
    <property type="molecule type" value="Genomic_DNA"/>
</dbReference>
<dbReference type="AlphaFoldDB" id="A0A8T9MSE4"/>
<dbReference type="PANTHER" id="PTHR30015:SF7">
    <property type="entry name" value="TYPE IV METHYL-DIRECTED RESTRICTION ENZYME ECOKMRR"/>
    <property type="match status" value="1"/>
</dbReference>
<dbReference type="InterPro" id="IPR007560">
    <property type="entry name" value="Restrct_endonuc_IV_Mrr"/>
</dbReference>
<sequence length="304" mass="34724">MPLPHNNELRRPILKLLSDGQLWRKSQLIEPLAQHFNLNEDERNAEYPSGNGNIFADKISWVLSYHALTGLLLRPKRGVYQISELGKAYAVKSDAEIVAFVKEQMALRNKDTKTENFDEVEPNLDPREQLEQSFRIIRQAVYDEILETIISKTANAFEKLVIDLLKHMGYGGKVEKSAIVTKQSRDGGIDGEIREDVLGLGRIFIQAKRYQHHETIGRPAIQTFAGAINPQDKGVFITTARYSKDALEYAQNRSSPRLVLIDGQQLAEYIYHYGLGMQTEQIFSIKKLDSDFWDEMPDDMQKGK</sequence>
<feature type="domain" description="Restriction system protein Mrr-like N-terminal" evidence="2">
    <location>
        <begin position="8"/>
        <end position="89"/>
    </location>
</feature>
<keyword evidence="3" id="KW-0540">Nuclease</keyword>
<proteinExistence type="predicted"/>
<keyword evidence="3" id="KW-0255">Endonuclease</keyword>
<dbReference type="KEGG" id="ckh:LVJ77_11880"/>
<keyword evidence="4" id="KW-1185">Reference proteome</keyword>
<organism evidence="3 4">
    <name type="scientific">Conchiformibius kuhniae</name>
    <dbReference type="NCBI Taxonomy" id="211502"/>
    <lineage>
        <taxon>Bacteria</taxon>
        <taxon>Pseudomonadati</taxon>
        <taxon>Pseudomonadota</taxon>
        <taxon>Betaproteobacteria</taxon>
        <taxon>Neisseriales</taxon>
        <taxon>Neisseriaceae</taxon>
        <taxon>Conchiformibius</taxon>
    </lineage>
</organism>
<dbReference type="GO" id="GO:0015666">
    <property type="term" value="F:restriction endodeoxyribonuclease activity"/>
    <property type="evidence" value="ECO:0007669"/>
    <property type="project" value="TreeGrafter"/>
</dbReference>
<evidence type="ECO:0000259" key="1">
    <source>
        <dbReference type="Pfam" id="PF04471"/>
    </source>
</evidence>